<feature type="chain" id="PRO_5027849298" evidence="1">
    <location>
        <begin position="23"/>
        <end position="177"/>
    </location>
</feature>
<accession>A0A6P8ZQB2</accession>
<feature type="signal peptide" evidence="1">
    <location>
        <begin position="1"/>
        <end position="22"/>
    </location>
</feature>
<dbReference type="InParanoid" id="A0A6P8ZQB2"/>
<dbReference type="PANTHER" id="PTHR11257">
    <property type="entry name" value="CHEMOSENSORY PROTEIN-RELATED"/>
    <property type="match status" value="1"/>
</dbReference>
<dbReference type="GeneID" id="117647761"/>
<dbReference type="InterPro" id="IPR036682">
    <property type="entry name" value="OS_D_A10/PebIII_sf"/>
</dbReference>
<proteinExistence type="predicted"/>
<dbReference type="KEGG" id="tpal:117647761"/>
<dbReference type="RefSeq" id="XP_034245549.1">
    <property type="nucleotide sequence ID" value="XM_034389658.1"/>
</dbReference>
<dbReference type="InterPro" id="IPR005055">
    <property type="entry name" value="A10/PebIII"/>
</dbReference>
<reference evidence="3" key="1">
    <citation type="submission" date="2025-08" db="UniProtKB">
        <authorList>
            <consortium name="RefSeq"/>
        </authorList>
    </citation>
    <scope>IDENTIFICATION</scope>
    <source>
        <tissue evidence="3">Total insect</tissue>
    </source>
</reference>
<dbReference type="Proteomes" id="UP000515158">
    <property type="component" value="Unplaced"/>
</dbReference>
<evidence type="ECO:0000313" key="2">
    <source>
        <dbReference type="Proteomes" id="UP000515158"/>
    </source>
</evidence>
<dbReference type="SUPFAM" id="SSF100910">
    <property type="entry name" value="Chemosensory protein Csp2"/>
    <property type="match status" value="1"/>
</dbReference>
<keyword evidence="1" id="KW-0732">Signal</keyword>
<sequence>MMTKTVVGLCLVAALCLGFSSAATFDGVDVAALLKNDTAVQSYVKSAGGNSLGYRCGATSSSAGRGAPSGPIPSRSQPHLASFHPLVKCILGTGECSESAKRLQAIVPNALQQKCSQCTEQQKIIIGTIVAKMQKSFPADWEKLLQKYDPEKKHRENILALAKAVPTGLPATTPKPK</sequence>
<name>A0A6P8ZQB2_THRPL</name>
<dbReference type="Gene3D" id="1.10.2080.10">
    <property type="entry name" value="Insect odorant-binding protein A10/Ejaculatory bulb-specific protein 3"/>
    <property type="match status" value="1"/>
</dbReference>
<dbReference type="Pfam" id="PF03392">
    <property type="entry name" value="OS-D"/>
    <property type="match status" value="1"/>
</dbReference>
<dbReference type="OrthoDB" id="7256944at2759"/>
<protein>
    <submittedName>
        <fullName evidence="3">Uncharacterized protein LOC117647761 isoform X1</fullName>
    </submittedName>
</protein>
<organism evidence="3">
    <name type="scientific">Thrips palmi</name>
    <name type="common">Melon thrips</name>
    <dbReference type="NCBI Taxonomy" id="161013"/>
    <lineage>
        <taxon>Eukaryota</taxon>
        <taxon>Metazoa</taxon>
        <taxon>Ecdysozoa</taxon>
        <taxon>Arthropoda</taxon>
        <taxon>Hexapoda</taxon>
        <taxon>Insecta</taxon>
        <taxon>Pterygota</taxon>
        <taxon>Neoptera</taxon>
        <taxon>Paraneoptera</taxon>
        <taxon>Thysanoptera</taxon>
        <taxon>Terebrantia</taxon>
        <taxon>Thripoidea</taxon>
        <taxon>Thripidae</taxon>
        <taxon>Thrips</taxon>
    </lineage>
</organism>
<dbReference type="AlphaFoldDB" id="A0A6P8ZQB2"/>
<keyword evidence="2" id="KW-1185">Reference proteome</keyword>
<evidence type="ECO:0000313" key="3">
    <source>
        <dbReference type="RefSeq" id="XP_034245549.1"/>
    </source>
</evidence>
<evidence type="ECO:0000256" key="1">
    <source>
        <dbReference type="SAM" id="SignalP"/>
    </source>
</evidence>
<gene>
    <name evidence="3" type="primary">LOC117647761</name>
</gene>